<reference evidence="8 9" key="1">
    <citation type="submission" date="2017-07" db="EMBL/GenBank/DDBJ databases">
        <title>Mechanisms for carbon and nitrogen cycling indicate functional differentiation within the Candidate Phyla Radiation.</title>
        <authorList>
            <person name="Danczak R.E."/>
            <person name="Johnston M.D."/>
            <person name="Kenah C."/>
            <person name="Slattery M."/>
            <person name="Wrighton K.C."/>
            <person name="Wilkins M.J."/>
        </authorList>
    </citation>
    <scope>NUCLEOTIDE SEQUENCE [LARGE SCALE GENOMIC DNA]</scope>
    <source>
        <strain evidence="8">Licking1014_7</strain>
    </source>
</reference>
<sequence length="272" mass="31387">MEIQDALDKVRRELLIRDYSRQTAKSYLSALHKYFNFKKYNLSKIDAENIRNFLLDCHKKSVSAQSRNIFLSAIKFYYYNIVSIRQKIDIKTAKEKSALPTILSRKEISQIIRSIKNKKHQLLIELSYGGGLRVSETINLKVNDIDLEELTIHIKQSKGQKDRITLLSKKIVEDLAKLILLKNNNAYVFESERGGKLSTRTLQKVFSNALDKSGIKKSATFHSLRHSFATHLLENGVDIRYVQELLGHTNIRTTQIYTHVTNPNIKNIKSPL</sequence>
<dbReference type="Pfam" id="PF00589">
    <property type="entry name" value="Phage_integrase"/>
    <property type="match status" value="1"/>
</dbReference>
<feature type="domain" description="Tyr recombinase" evidence="6">
    <location>
        <begin position="98"/>
        <end position="270"/>
    </location>
</feature>
<name>A0A554LK56_9BACT</name>
<dbReference type="Pfam" id="PF13495">
    <property type="entry name" value="Phage_int_SAM_4"/>
    <property type="match status" value="1"/>
</dbReference>
<evidence type="ECO:0000256" key="4">
    <source>
        <dbReference type="ARBA" id="ARBA00023172"/>
    </source>
</evidence>
<dbReference type="PROSITE" id="PS51900">
    <property type="entry name" value="CB"/>
    <property type="match status" value="1"/>
</dbReference>
<keyword evidence="4" id="KW-0233">DNA recombination</keyword>
<dbReference type="InterPro" id="IPR004107">
    <property type="entry name" value="Integrase_SAM-like_N"/>
</dbReference>
<dbReference type="InterPro" id="IPR050090">
    <property type="entry name" value="Tyrosine_recombinase_XerCD"/>
</dbReference>
<dbReference type="Gene3D" id="1.10.150.130">
    <property type="match status" value="1"/>
</dbReference>
<comment type="caution">
    <text evidence="8">The sequence shown here is derived from an EMBL/GenBank/DDBJ whole genome shotgun (WGS) entry which is preliminary data.</text>
</comment>
<proteinExistence type="inferred from homology"/>
<evidence type="ECO:0000313" key="9">
    <source>
        <dbReference type="Proteomes" id="UP000315689"/>
    </source>
</evidence>
<feature type="domain" description="Core-binding (CB)" evidence="7">
    <location>
        <begin position="1"/>
        <end position="82"/>
    </location>
</feature>
<keyword evidence="3 5" id="KW-0238">DNA-binding</keyword>
<evidence type="ECO:0000256" key="1">
    <source>
        <dbReference type="ARBA" id="ARBA00008857"/>
    </source>
</evidence>
<gene>
    <name evidence="8" type="ORF">CEN89_238</name>
</gene>
<dbReference type="PANTHER" id="PTHR30349">
    <property type="entry name" value="PHAGE INTEGRASE-RELATED"/>
    <property type="match status" value="1"/>
</dbReference>
<keyword evidence="2" id="KW-0229">DNA integration</keyword>
<dbReference type="GO" id="GO:0003677">
    <property type="term" value="F:DNA binding"/>
    <property type="evidence" value="ECO:0007669"/>
    <property type="project" value="UniProtKB-UniRule"/>
</dbReference>
<dbReference type="Proteomes" id="UP000315689">
    <property type="component" value="Unassembled WGS sequence"/>
</dbReference>
<evidence type="ECO:0000259" key="7">
    <source>
        <dbReference type="PROSITE" id="PS51900"/>
    </source>
</evidence>
<dbReference type="PANTHER" id="PTHR30349:SF64">
    <property type="entry name" value="PROPHAGE INTEGRASE INTD-RELATED"/>
    <property type="match status" value="1"/>
</dbReference>
<dbReference type="InterPro" id="IPR013762">
    <property type="entry name" value="Integrase-like_cat_sf"/>
</dbReference>
<dbReference type="PROSITE" id="PS51898">
    <property type="entry name" value="TYR_RECOMBINASE"/>
    <property type="match status" value="1"/>
</dbReference>
<evidence type="ECO:0000259" key="6">
    <source>
        <dbReference type="PROSITE" id="PS51898"/>
    </source>
</evidence>
<dbReference type="EMBL" id="VMGK01000005">
    <property type="protein sequence ID" value="TSC93228.1"/>
    <property type="molecule type" value="Genomic_DNA"/>
</dbReference>
<evidence type="ECO:0000256" key="2">
    <source>
        <dbReference type="ARBA" id="ARBA00022908"/>
    </source>
</evidence>
<organism evidence="8 9">
    <name type="scientific">Candidatus Berkelbacteria bacterium Licking1014_7</name>
    <dbReference type="NCBI Taxonomy" id="2017147"/>
    <lineage>
        <taxon>Bacteria</taxon>
        <taxon>Candidatus Berkelbacteria</taxon>
    </lineage>
</organism>
<dbReference type="InterPro" id="IPR010998">
    <property type="entry name" value="Integrase_recombinase_N"/>
</dbReference>
<dbReference type="GO" id="GO:0006310">
    <property type="term" value="P:DNA recombination"/>
    <property type="evidence" value="ECO:0007669"/>
    <property type="project" value="UniProtKB-KW"/>
</dbReference>
<dbReference type="SUPFAM" id="SSF56349">
    <property type="entry name" value="DNA breaking-rejoining enzymes"/>
    <property type="match status" value="1"/>
</dbReference>
<comment type="similarity">
    <text evidence="1">Belongs to the 'phage' integrase family.</text>
</comment>
<evidence type="ECO:0000313" key="8">
    <source>
        <dbReference type="EMBL" id="TSC93228.1"/>
    </source>
</evidence>
<accession>A0A554LK56</accession>
<dbReference type="GO" id="GO:0015074">
    <property type="term" value="P:DNA integration"/>
    <property type="evidence" value="ECO:0007669"/>
    <property type="project" value="UniProtKB-KW"/>
</dbReference>
<dbReference type="InterPro" id="IPR011010">
    <property type="entry name" value="DNA_brk_join_enz"/>
</dbReference>
<dbReference type="InterPro" id="IPR044068">
    <property type="entry name" value="CB"/>
</dbReference>
<dbReference type="AlphaFoldDB" id="A0A554LK56"/>
<protein>
    <submittedName>
        <fullName evidence="8">Putative integrase</fullName>
    </submittedName>
</protein>
<dbReference type="Gene3D" id="1.10.443.10">
    <property type="entry name" value="Intergrase catalytic core"/>
    <property type="match status" value="1"/>
</dbReference>
<evidence type="ECO:0000256" key="5">
    <source>
        <dbReference type="PROSITE-ProRule" id="PRU01248"/>
    </source>
</evidence>
<dbReference type="InterPro" id="IPR002104">
    <property type="entry name" value="Integrase_catalytic"/>
</dbReference>
<evidence type="ECO:0000256" key="3">
    <source>
        <dbReference type="ARBA" id="ARBA00023125"/>
    </source>
</evidence>